<dbReference type="RefSeq" id="WP_090474891.1">
    <property type="nucleotide sequence ID" value="NZ_LT629710.1"/>
</dbReference>
<dbReference type="PROSITE" id="PS50937">
    <property type="entry name" value="HTH_MERR_2"/>
    <property type="match status" value="1"/>
</dbReference>
<organism evidence="4 5">
    <name type="scientific">Nakamurella panacisegetis</name>
    <dbReference type="NCBI Taxonomy" id="1090615"/>
    <lineage>
        <taxon>Bacteria</taxon>
        <taxon>Bacillati</taxon>
        <taxon>Actinomycetota</taxon>
        <taxon>Actinomycetes</taxon>
        <taxon>Nakamurellales</taxon>
        <taxon>Nakamurellaceae</taxon>
        <taxon>Nakamurella</taxon>
    </lineage>
</organism>
<dbReference type="CDD" id="cd04766">
    <property type="entry name" value="HTH_HspR"/>
    <property type="match status" value="1"/>
</dbReference>
<name>A0A1H0JVK1_9ACTN</name>
<evidence type="ECO:0000256" key="2">
    <source>
        <dbReference type="SAM" id="Coils"/>
    </source>
</evidence>
<dbReference type="InterPro" id="IPR000551">
    <property type="entry name" value="MerR-type_HTH_dom"/>
</dbReference>
<dbReference type="STRING" id="1090615.SAMN04515671_1055"/>
<accession>A0A1H0JVK1</accession>
<dbReference type="Gene3D" id="1.10.1660.10">
    <property type="match status" value="1"/>
</dbReference>
<evidence type="ECO:0000256" key="1">
    <source>
        <dbReference type="ARBA" id="ARBA00023125"/>
    </source>
</evidence>
<dbReference type="PANTHER" id="PTHR30204">
    <property type="entry name" value="REDOX-CYCLING DRUG-SENSING TRANSCRIPTIONAL ACTIVATOR SOXR"/>
    <property type="match status" value="1"/>
</dbReference>
<dbReference type="NCBIfam" id="NF047375">
    <property type="entry name" value="HeatShock_HspR"/>
    <property type="match status" value="1"/>
</dbReference>
<dbReference type="Pfam" id="PF13411">
    <property type="entry name" value="MerR_1"/>
    <property type="match status" value="1"/>
</dbReference>
<dbReference type="GO" id="GO:0003677">
    <property type="term" value="F:DNA binding"/>
    <property type="evidence" value="ECO:0007669"/>
    <property type="project" value="UniProtKB-KW"/>
</dbReference>
<evidence type="ECO:0000313" key="5">
    <source>
        <dbReference type="Proteomes" id="UP000198741"/>
    </source>
</evidence>
<reference evidence="4 5" key="1">
    <citation type="submission" date="2016-10" db="EMBL/GenBank/DDBJ databases">
        <authorList>
            <person name="de Groot N.N."/>
        </authorList>
    </citation>
    <scope>NUCLEOTIDE SEQUENCE [LARGE SCALE GENOMIC DNA]</scope>
    <source>
        <strain evidence="5">P4-7,KCTC 19426,CECT 7604</strain>
    </source>
</reference>
<feature type="domain" description="HTH merR-type" evidence="3">
    <location>
        <begin position="30"/>
        <end position="99"/>
    </location>
</feature>
<keyword evidence="1" id="KW-0238">DNA-binding</keyword>
<protein>
    <submittedName>
        <fullName evidence="4">MerR family transcriptional regulator, heat shock protein HspR</fullName>
    </submittedName>
</protein>
<dbReference type="EMBL" id="LT629710">
    <property type="protein sequence ID" value="SDO47512.1"/>
    <property type="molecule type" value="Genomic_DNA"/>
</dbReference>
<sequence length="168" mass="18411">MTGHPGEPSARVPAGGPSFEAVGFEVDAPLFVISVAAQLAGMHAQTLRSYDREGLVSPGRTTGGGRRYSRRDIELLREVQRLSQEDGVNRAGIRRIIELEAQVDALRAKVTELSDEIRSLRTDLSQSRSDAANAAANAVAGLRRDVVPWQSTTTAMVTWRPQRRRAQY</sequence>
<dbReference type="OrthoDB" id="5345718at2"/>
<dbReference type="Proteomes" id="UP000198741">
    <property type="component" value="Chromosome I"/>
</dbReference>
<gene>
    <name evidence="4" type="ORF">SAMN04515671_1055</name>
</gene>
<dbReference type="InterPro" id="IPR009061">
    <property type="entry name" value="DNA-bd_dom_put_sf"/>
</dbReference>
<proteinExistence type="predicted"/>
<evidence type="ECO:0000259" key="3">
    <source>
        <dbReference type="PROSITE" id="PS50937"/>
    </source>
</evidence>
<dbReference type="SMART" id="SM00422">
    <property type="entry name" value="HTH_MERR"/>
    <property type="match status" value="1"/>
</dbReference>
<dbReference type="AlphaFoldDB" id="A0A1H0JVK1"/>
<dbReference type="PANTHER" id="PTHR30204:SF58">
    <property type="entry name" value="HTH-TYPE TRANSCRIPTIONAL REGULATOR YFMP"/>
    <property type="match status" value="1"/>
</dbReference>
<dbReference type="InterPro" id="IPR047057">
    <property type="entry name" value="MerR_fam"/>
</dbReference>
<feature type="coiled-coil region" evidence="2">
    <location>
        <begin position="96"/>
        <end position="130"/>
    </location>
</feature>
<keyword evidence="5" id="KW-1185">Reference proteome</keyword>
<evidence type="ECO:0000313" key="4">
    <source>
        <dbReference type="EMBL" id="SDO47512.1"/>
    </source>
</evidence>
<keyword evidence="2" id="KW-0175">Coiled coil</keyword>
<dbReference type="SUPFAM" id="SSF46955">
    <property type="entry name" value="Putative DNA-binding domain"/>
    <property type="match status" value="1"/>
</dbReference>
<keyword evidence="4" id="KW-0346">Stress response</keyword>
<dbReference type="FunFam" id="1.10.1660.10:FF:000008">
    <property type="entry name" value="Heat shock transcriptional regulator"/>
    <property type="match status" value="1"/>
</dbReference>
<dbReference type="GO" id="GO:0003700">
    <property type="term" value="F:DNA-binding transcription factor activity"/>
    <property type="evidence" value="ECO:0007669"/>
    <property type="project" value="InterPro"/>
</dbReference>